<protein>
    <submittedName>
        <fullName evidence="1">Uncharacterized protein</fullName>
    </submittedName>
</protein>
<name>A0A067MXM5_BOTB1</name>
<organism evidence="1 2">
    <name type="scientific">Botryobasidium botryosum (strain FD-172 SS1)</name>
    <dbReference type="NCBI Taxonomy" id="930990"/>
    <lineage>
        <taxon>Eukaryota</taxon>
        <taxon>Fungi</taxon>
        <taxon>Dikarya</taxon>
        <taxon>Basidiomycota</taxon>
        <taxon>Agaricomycotina</taxon>
        <taxon>Agaricomycetes</taxon>
        <taxon>Cantharellales</taxon>
        <taxon>Botryobasidiaceae</taxon>
        <taxon>Botryobasidium</taxon>
    </lineage>
</organism>
<dbReference type="InParanoid" id="A0A067MXM5"/>
<proteinExistence type="predicted"/>
<reference evidence="2" key="1">
    <citation type="journal article" date="2014" name="Proc. Natl. Acad. Sci. U.S.A.">
        <title>Extensive sampling of basidiomycete genomes demonstrates inadequacy of the white-rot/brown-rot paradigm for wood decay fungi.</title>
        <authorList>
            <person name="Riley R."/>
            <person name="Salamov A.A."/>
            <person name="Brown D.W."/>
            <person name="Nagy L.G."/>
            <person name="Floudas D."/>
            <person name="Held B.W."/>
            <person name="Levasseur A."/>
            <person name="Lombard V."/>
            <person name="Morin E."/>
            <person name="Otillar R."/>
            <person name="Lindquist E.A."/>
            <person name="Sun H."/>
            <person name="LaButti K.M."/>
            <person name="Schmutz J."/>
            <person name="Jabbour D."/>
            <person name="Luo H."/>
            <person name="Baker S.E."/>
            <person name="Pisabarro A.G."/>
            <person name="Walton J.D."/>
            <person name="Blanchette R.A."/>
            <person name="Henrissat B."/>
            <person name="Martin F."/>
            <person name="Cullen D."/>
            <person name="Hibbett D.S."/>
            <person name="Grigoriev I.V."/>
        </authorList>
    </citation>
    <scope>NUCLEOTIDE SEQUENCE [LARGE SCALE GENOMIC DNA]</scope>
    <source>
        <strain evidence="2">FD-172 SS1</strain>
    </source>
</reference>
<dbReference type="EMBL" id="KL198018">
    <property type="protein sequence ID" value="KDQ20324.1"/>
    <property type="molecule type" value="Genomic_DNA"/>
</dbReference>
<accession>A0A067MXM5</accession>
<gene>
    <name evidence="1" type="ORF">BOTBODRAFT_393667</name>
</gene>
<dbReference type="Proteomes" id="UP000027195">
    <property type="component" value="Unassembled WGS sequence"/>
</dbReference>
<evidence type="ECO:0000313" key="1">
    <source>
        <dbReference type="EMBL" id="KDQ20324.1"/>
    </source>
</evidence>
<evidence type="ECO:0000313" key="2">
    <source>
        <dbReference type="Proteomes" id="UP000027195"/>
    </source>
</evidence>
<dbReference type="AlphaFoldDB" id="A0A067MXM5"/>
<sequence>MLLQSLSIYRVAPHPLAFCLPLSIFLPAVTCRIPMNAARDLASCLVLNLAGYGSQVWTYGSMVDVDRYRKALPELGPGGRLSELALQIPL</sequence>
<keyword evidence="2" id="KW-1185">Reference proteome</keyword>
<dbReference type="HOGENOM" id="CLU_2440551_0_0_1"/>